<protein>
    <recommendedName>
        <fullName evidence="2">DUF3347 domain-containing protein</fullName>
    </recommendedName>
</protein>
<gene>
    <name evidence="3" type="ORF">CK503_08080</name>
</gene>
<reference evidence="3 4" key="1">
    <citation type="submission" date="2017-08" db="EMBL/GenBank/DDBJ databases">
        <title>Aliifodinibius alkalisoli sp. nov., isolated from saline alkaline soil.</title>
        <authorList>
            <person name="Liu D."/>
            <person name="Zhang G."/>
        </authorList>
    </citation>
    <scope>NUCLEOTIDE SEQUENCE [LARGE SCALE GENOMIC DNA]</scope>
    <source>
        <strain evidence="3 4">WN023</strain>
    </source>
</reference>
<feature type="region of interest" description="Disordered" evidence="1">
    <location>
        <begin position="28"/>
        <end position="76"/>
    </location>
</feature>
<accession>A0A2A2GBI4</accession>
<feature type="domain" description="DUF3347" evidence="2">
    <location>
        <begin position="18"/>
        <end position="103"/>
    </location>
</feature>
<evidence type="ECO:0000313" key="3">
    <source>
        <dbReference type="EMBL" id="PAU94162.1"/>
    </source>
</evidence>
<dbReference type="Pfam" id="PF11827">
    <property type="entry name" value="DUF3347"/>
    <property type="match status" value="1"/>
</dbReference>
<dbReference type="InterPro" id="IPR021782">
    <property type="entry name" value="DUF3347"/>
</dbReference>
<evidence type="ECO:0000259" key="2">
    <source>
        <dbReference type="Pfam" id="PF11827"/>
    </source>
</evidence>
<evidence type="ECO:0000256" key="1">
    <source>
        <dbReference type="SAM" id="MobiDB-lite"/>
    </source>
</evidence>
<comment type="caution">
    <text evidence="3">The sequence shown here is derived from an EMBL/GenBank/DDBJ whole genome shotgun (WGS) entry which is preliminary data.</text>
</comment>
<evidence type="ECO:0000313" key="4">
    <source>
        <dbReference type="Proteomes" id="UP000218831"/>
    </source>
</evidence>
<organism evidence="3 4">
    <name type="scientific">Fodinibius salipaludis</name>
    <dbReference type="NCBI Taxonomy" id="2032627"/>
    <lineage>
        <taxon>Bacteria</taxon>
        <taxon>Pseudomonadati</taxon>
        <taxon>Balneolota</taxon>
        <taxon>Balneolia</taxon>
        <taxon>Balneolales</taxon>
        <taxon>Balneolaceae</taxon>
        <taxon>Fodinibius</taxon>
    </lineage>
</organism>
<feature type="compositionally biased region" description="Basic and acidic residues" evidence="1">
    <location>
        <begin position="36"/>
        <end position="69"/>
    </location>
</feature>
<name>A0A2A2GBI4_9BACT</name>
<sequence>MTAYGQKHQHNDHLFEMLEHYMEVKDALTEDDESEAREHLKNLSEEAKNNEEMKSHEDHAEMHAEHHGQMLEALGNAQSADNIDDFRSAFADISKHLAKAVENQDYEGGEELHLQYCPMANNNDGAHWLSRNEEIINPYMGEKMPSCGVQKEHVDY</sequence>
<dbReference type="EMBL" id="NSKE01000005">
    <property type="protein sequence ID" value="PAU94162.1"/>
    <property type="molecule type" value="Genomic_DNA"/>
</dbReference>
<dbReference type="Proteomes" id="UP000218831">
    <property type="component" value="Unassembled WGS sequence"/>
</dbReference>
<proteinExistence type="predicted"/>
<dbReference type="AlphaFoldDB" id="A0A2A2GBI4"/>
<keyword evidence="4" id="KW-1185">Reference proteome</keyword>